<evidence type="ECO:0000256" key="2">
    <source>
        <dbReference type="ARBA" id="ARBA00022692"/>
    </source>
</evidence>
<comment type="similarity">
    <text evidence="5">Belongs to the bacteriophage holin family. Cp-1 holin subfamily.</text>
</comment>
<comment type="caution">
    <text evidence="7">The sequence shown here is derived from an EMBL/GenBank/DDBJ whole genome shotgun (WGS) entry which is preliminary data.</text>
</comment>
<dbReference type="InterPro" id="IPR006480">
    <property type="entry name" value="Phage_holin_4_1"/>
</dbReference>
<evidence type="ECO:0000256" key="3">
    <source>
        <dbReference type="ARBA" id="ARBA00022989"/>
    </source>
</evidence>
<keyword evidence="4 6" id="KW-0472">Membrane</keyword>
<dbReference type="EMBL" id="JBHTJZ010000005">
    <property type="protein sequence ID" value="MFD0958531.1"/>
    <property type="molecule type" value="Genomic_DNA"/>
</dbReference>
<protein>
    <submittedName>
        <fullName evidence="7">Holin family protein</fullName>
    </submittedName>
</protein>
<reference evidence="8" key="1">
    <citation type="journal article" date="2019" name="Int. J. Syst. Evol. Microbiol.">
        <title>The Global Catalogue of Microorganisms (GCM) 10K type strain sequencing project: providing services to taxonomists for standard genome sequencing and annotation.</title>
        <authorList>
            <consortium name="The Broad Institute Genomics Platform"/>
            <consortium name="The Broad Institute Genome Sequencing Center for Infectious Disease"/>
            <person name="Wu L."/>
            <person name="Ma J."/>
        </authorList>
    </citation>
    <scope>NUCLEOTIDE SEQUENCE [LARGE SCALE GENOMIC DNA]</scope>
    <source>
        <strain evidence="8">CCUG 59129</strain>
    </source>
</reference>
<name>A0ABW3HM00_9BACL</name>
<evidence type="ECO:0000256" key="5">
    <source>
        <dbReference type="ARBA" id="ARBA00023600"/>
    </source>
</evidence>
<dbReference type="Pfam" id="PF05105">
    <property type="entry name" value="Phage_holin_4_1"/>
    <property type="match status" value="1"/>
</dbReference>
<evidence type="ECO:0000313" key="8">
    <source>
        <dbReference type="Proteomes" id="UP001596989"/>
    </source>
</evidence>
<comment type="subcellular location">
    <subcellularLocation>
        <location evidence="1">Membrane</location>
        <topology evidence="1">Multi-pass membrane protein</topology>
    </subcellularLocation>
</comment>
<keyword evidence="3 6" id="KW-1133">Transmembrane helix</keyword>
<sequence length="134" mass="14570">MTSSMQVWICSLIGVLGSIITFAFGSWTESLTLLLVAMGVDYVTGVAASIKEGKGLSSAFGSWGLARKGLTLLVILLAHRIDLLMTTGDTVMGAAIFFYIANELISVTENYGRIGLPLPDRLRKFIEVLKDRQR</sequence>
<dbReference type="RefSeq" id="WP_377562319.1">
    <property type="nucleotide sequence ID" value="NZ_JBHTJZ010000005.1"/>
</dbReference>
<evidence type="ECO:0000256" key="1">
    <source>
        <dbReference type="ARBA" id="ARBA00004141"/>
    </source>
</evidence>
<evidence type="ECO:0000256" key="6">
    <source>
        <dbReference type="SAM" id="Phobius"/>
    </source>
</evidence>
<feature type="transmembrane region" description="Helical" evidence="6">
    <location>
        <begin position="7"/>
        <end position="25"/>
    </location>
</feature>
<organism evidence="7 8">
    <name type="scientific">Paenibacillus chungangensis</name>
    <dbReference type="NCBI Taxonomy" id="696535"/>
    <lineage>
        <taxon>Bacteria</taxon>
        <taxon>Bacillati</taxon>
        <taxon>Bacillota</taxon>
        <taxon>Bacilli</taxon>
        <taxon>Bacillales</taxon>
        <taxon>Paenibacillaceae</taxon>
        <taxon>Paenibacillus</taxon>
    </lineage>
</organism>
<dbReference type="NCBIfam" id="TIGR01593">
    <property type="entry name" value="holin_tox_secr"/>
    <property type="match status" value="1"/>
</dbReference>
<gene>
    <name evidence="7" type="ORF">ACFQ2I_03935</name>
</gene>
<evidence type="ECO:0000256" key="4">
    <source>
        <dbReference type="ARBA" id="ARBA00023136"/>
    </source>
</evidence>
<keyword evidence="8" id="KW-1185">Reference proteome</keyword>
<proteinExistence type="inferred from homology"/>
<keyword evidence="2 6" id="KW-0812">Transmembrane</keyword>
<evidence type="ECO:0000313" key="7">
    <source>
        <dbReference type="EMBL" id="MFD0958531.1"/>
    </source>
</evidence>
<accession>A0ABW3HM00</accession>
<dbReference type="Proteomes" id="UP001596989">
    <property type="component" value="Unassembled WGS sequence"/>
</dbReference>